<protein>
    <recommendedName>
        <fullName evidence="3">Glycerophosphocholine acyltransferase 1</fullName>
    </recommendedName>
</protein>
<dbReference type="Pfam" id="PF10998">
    <property type="entry name" value="DUF2838"/>
    <property type="match status" value="1"/>
</dbReference>
<evidence type="ECO:0000256" key="8">
    <source>
        <dbReference type="ARBA" id="ARBA00023098"/>
    </source>
</evidence>
<evidence type="ECO:0000256" key="3">
    <source>
        <dbReference type="ARBA" id="ARBA00019082"/>
    </source>
</evidence>
<evidence type="ECO:0000256" key="12">
    <source>
        <dbReference type="ARBA" id="ARBA00023315"/>
    </source>
</evidence>
<evidence type="ECO:0000256" key="13">
    <source>
        <dbReference type="SAM" id="Phobius"/>
    </source>
</evidence>
<feature type="transmembrane region" description="Helical" evidence="13">
    <location>
        <begin position="197"/>
        <end position="216"/>
    </location>
</feature>
<feature type="transmembrane region" description="Helical" evidence="13">
    <location>
        <begin position="172"/>
        <end position="190"/>
    </location>
</feature>
<dbReference type="PANTHER" id="PTHR31201:SF1">
    <property type="entry name" value="GLYCEROPHOSPHOCHOLINE ACYLTRANSFERASE 1"/>
    <property type="match status" value="1"/>
</dbReference>
<dbReference type="PANTHER" id="PTHR31201">
    <property type="entry name" value="OS01G0585100 PROTEIN"/>
    <property type="match status" value="1"/>
</dbReference>
<dbReference type="InterPro" id="IPR021261">
    <property type="entry name" value="GPCAT"/>
</dbReference>
<gene>
    <name evidence="14" type="ORF">LSH36_192g04030</name>
</gene>
<comment type="caution">
    <text evidence="14">The sequence shown here is derived from an EMBL/GenBank/DDBJ whole genome shotgun (WGS) entry which is preliminary data.</text>
</comment>
<keyword evidence="6 13" id="KW-0812">Transmembrane</keyword>
<keyword evidence="8" id="KW-0443">Lipid metabolism</keyword>
<evidence type="ECO:0000256" key="1">
    <source>
        <dbReference type="ARBA" id="ARBA00004141"/>
    </source>
</evidence>
<feature type="transmembrane region" description="Helical" evidence="13">
    <location>
        <begin position="147"/>
        <end position="166"/>
    </location>
</feature>
<keyword evidence="4" id="KW-0444">Lipid biosynthesis</keyword>
<evidence type="ECO:0000256" key="7">
    <source>
        <dbReference type="ARBA" id="ARBA00022989"/>
    </source>
</evidence>
<evidence type="ECO:0000256" key="5">
    <source>
        <dbReference type="ARBA" id="ARBA00022679"/>
    </source>
</evidence>
<keyword evidence="11" id="KW-1208">Phospholipid metabolism</keyword>
<proteinExistence type="inferred from homology"/>
<dbReference type="AlphaFoldDB" id="A0AAD9N6M2"/>
<dbReference type="EMBL" id="JAODUP010000192">
    <property type="protein sequence ID" value="KAK2157418.1"/>
    <property type="molecule type" value="Genomic_DNA"/>
</dbReference>
<keyword evidence="12" id="KW-0012">Acyltransferase</keyword>
<evidence type="ECO:0000313" key="15">
    <source>
        <dbReference type="Proteomes" id="UP001208570"/>
    </source>
</evidence>
<feature type="transmembrane region" description="Helical" evidence="13">
    <location>
        <begin position="292"/>
        <end position="309"/>
    </location>
</feature>
<evidence type="ECO:0000256" key="6">
    <source>
        <dbReference type="ARBA" id="ARBA00022692"/>
    </source>
</evidence>
<keyword evidence="10" id="KW-0594">Phospholipid biosynthesis</keyword>
<dbReference type="GO" id="GO:0016746">
    <property type="term" value="F:acyltransferase activity"/>
    <property type="evidence" value="ECO:0007669"/>
    <property type="project" value="UniProtKB-KW"/>
</dbReference>
<name>A0AAD9N6M2_9ANNE</name>
<dbReference type="Proteomes" id="UP001208570">
    <property type="component" value="Unassembled WGS sequence"/>
</dbReference>
<dbReference type="GO" id="GO:0016020">
    <property type="term" value="C:membrane"/>
    <property type="evidence" value="ECO:0007669"/>
    <property type="project" value="UniProtKB-SubCell"/>
</dbReference>
<keyword evidence="15" id="KW-1185">Reference proteome</keyword>
<evidence type="ECO:0000256" key="10">
    <source>
        <dbReference type="ARBA" id="ARBA00023209"/>
    </source>
</evidence>
<evidence type="ECO:0000256" key="9">
    <source>
        <dbReference type="ARBA" id="ARBA00023136"/>
    </source>
</evidence>
<keyword evidence="5" id="KW-0808">Transferase</keyword>
<keyword evidence="7 13" id="KW-1133">Transmembrane helix</keyword>
<evidence type="ECO:0000256" key="2">
    <source>
        <dbReference type="ARBA" id="ARBA00006675"/>
    </source>
</evidence>
<sequence length="340" mass="39615">MPVETKTPDATCIVIDGAAIIQMMKPAVAKTFYEFTQQEVLCVNSVFETKLDAVYKAKLLNEVLKETFLVPLSTISRNLDEDLNQNSIDHDQNDKDRIVPSQDTYDIPGGKGTIDKDVEKGKKTYTENTPVKNNLAYFRKGRYQEKIIFTISVTTLISLALSLMNIHWFLTYYYAISTPVLLVIRVVMYWKSKWQYFLFDFCYFTNVFCFVYIWVVPASSETSVVLFALANGPLAWASVLFRNALALHDMDRMTSCYIHMLPMLMSFGLRWYPDEMSVHWYRRFYSLYPEDVDYMFIWALYLLIVFAICKPDESYLNSLRYLASRRNSCPSRTLYAFGEK</sequence>
<organism evidence="14 15">
    <name type="scientific">Paralvinella palmiformis</name>
    <dbReference type="NCBI Taxonomy" id="53620"/>
    <lineage>
        <taxon>Eukaryota</taxon>
        <taxon>Metazoa</taxon>
        <taxon>Spiralia</taxon>
        <taxon>Lophotrochozoa</taxon>
        <taxon>Annelida</taxon>
        <taxon>Polychaeta</taxon>
        <taxon>Sedentaria</taxon>
        <taxon>Canalipalpata</taxon>
        <taxon>Terebellida</taxon>
        <taxon>Terebelliformia</taxon>
        <taxon>Alvinellidae</taxon>
        <taxon>Paralvinella</taxon>
    </lineage>
</organism>
<evidence type="ECO:0000256" key="4">
    <source>
        <dbReference type="ARBA" id="ARBA00022516"/>
    </source>
</evidence>
<evidence type="ECO:0000256" key="11">
    <source>
        <dbReference type="ARBA" id="ARBA00023264"/>
    </source>
</evidence>
<comment type="similarity">
    <text evidence="2">Belongs to the GPC1 family.</text>
</comment>
<feature type="transmembrane region" description="Helical" evidence="13">
    <location>
        <begin position="222"/>
        <end position="241"/>
    </location>
</feature>
<dbReference type="GO" id="GO:0006656">
    <property type="term" value="P:phosphatidylcholine biosynthetic process"/>
    <property type="evidence" value="ECO:0007669"/>
    <property type="project" value="TreeGrafter"/>
</dbReference>
<reference evidence="14" key="1">
    <citation type="journal article" date="2023" name="Mol. Biol. Evol.">
        <title>Third-Generation Sequencing Reveals the Adaptive Role of the Epigenome in Three Deep-Sea Polychaetes.</title>
        <authorList>
            <person name="Perez M."/>
            <person name="Aroh O."/>
            <person name="Sun Y."/>
            <person name="Lan Y."/>
            <person name="Juniper S.K."/>
            <person name="Young C.R."/>
            <person name="Angers B."/>
            <person name="Qian P.Y."/>
        </authorList>
    </citation>
    <scope>NUCLEOTIDE SEQUENCE</scope>
    <source>
        <strain evidence="14">P08H-3</strain>
    </source>
</reference>
<keyword evidence="9 13" id="KW-0472">Membrane</keyword>
<comment type="subcellular location">
    <subcellularLocation>
        <location evidence="1">Membrane</location>
        <topology evidence="1">Multi-pass membrane protein</topology>
    </subcellularLocation>
</comment>
<feature type="transmembrane region" description="Helical" evidence="13">
    <location>
        <begin position="253"/>
        <end position="272"/>
    </location>
</feature>
<evidence type="ECO:0000313" key="14">
    <source>
        <dbReference type="EMBL" id="KAK2157418.1"/>
    </source>
</evidence>
<accession>A0AAD9N6M2</accession>